<keyword evidence="3" id="KW-1185">Reference proteome</keyword>
<feature type="compositionally biased region" description="Polar residues" evidence="1">
    <location>
        <begin position="76"/>
        <end position="85"/>
    </location>
</feature>
<protein>
    <submittedName>
        <fullName evidence="2">Uncharacterized protein</fullName>
    </submittedName>
</protein>
<feature type="region of interest" description="Disordered" evidence="1">
    <location>
        <begin position="62"/>
        <end position="91"/>
    </location>
</feature>
<organism evidence="2 3">
    <name type="scientific">Pristionchus mayeri</name>
    <dbReference type="NCBI Taxonomy" id="1317129"/>
    <lineage>
        <taxon>Eukaryota</taxon>
        <taxon>Metazoa</taxon>
        <taxon>Ecdysozoa</taxon>
        <taxon>Nematoda</taxon>
        <taxon>Chromadorea</taxon>
        <taxon>Rhabditida</taxon>
        <taxon>Rhabditina</taxon>
        <taxon>Diplogasteromorpha</taxon>
        <taxon>Diplogasteroidea</taxon>
        <taxon>Neodiplogasteridae</taxon>
        <taxon>Pristionchus</taxon>
    </lineage>
</organism>
<gene>
    <name evidence="2" type="ORF">PMAYCL1PPCAC_11703</name>
</gene>
<dbReference type="Proteomes" id="UP001328107">
    <property type="component" value="Unassembled WGS sequence"/>
</dbReference>
<evidence type="ECO:0000313" key="2">
    <source>
        <dbReference type="EMBL" id="GMR41508.1"/>
    </source>
</evidence>
<accession>A0AAN5C8F1</accession>
<evidence type="ECO:0000256" key="1">
    <source>
        <dbReference type="SAM" id="MobiDB-lite"/>
    </source>
</evidence>
<sequence>MNGDGYAQPLQNDVKPQLTDLWSLTGDLEMPPEDPKNNMTQSLFSMGDGPRLTELMTVKREAVEGEQQDLAWQGFSRGSSANAANDESENT</sequence>
<reference evidence="3" key="1">
    <citation type="submission" date="2022-10" db="EMBL/GenBank/DDBJ databases">
        <title>Genome assembly of Pristionchus species.</title>
        <authorList>
            <person name="Yoshida K."/>
            <person name="Sommer R.J."/>
        </authorList>
    </citation>
    <scope>NUCLEOTIDE SEQUENCE [LARGE SCALE GENOMIC DNA]</scope>
    <source>
        <strain evidence="3">RS5460</strain>
    </source>
</reference>
<name>A0AAN5C8F1_9BILA</name>
<proteinExistence type="predicted"/>
<dbReference type="AlphaFoldDB" id="A0AAN5C8F1"/>
<dbReference type="EMBL" id="BTRK01000003">
    <property type="protein sequence ID" value="GMR41508.1"/>
    <property type="molecule type" value="Genomic_DNA"/>
</dbReference>
<feature type="region of interest" description="Disordered" evidence="1">
    <location>
        <begin position="25"/>
        <end position="48"/>
    </location>
</feature>
<evidence type="ECO:0000313" key="3">
    <source>
        <dbReference type="Proteomes" id="UP001328107"/>
    </source>
</evidence>
<feature type="non-terminal residue" evidence="2">
    <location>
        <position position="91"/>
    </location>
</feature>
<comment type="caution">
    <text evidence="2">The sequence shown here is derived from an EMBL/GenBank/DDBJ whole genome shotgun (WGS) entry which is preliminary data.</text>
</comment>